<comment type="function">
    <text evidence="5 7">Essential cell division protein that forms a contractile ring structure (Z ring) at the future cell division site. The regulation of the ring assembly controls the timing and the location of cell division. One of the functions of the FtsZ ring is to recruit other cell division proteins to the septum to produce a new cell wall between the dividing cells. Binds GTP and shows GTPase activity.</text>
</comment>
<sequence>MINVTIPQIEPELKPRITVFGVGGAGGNAVNNMIKSNLEGVDFVVGNTDAQALKGSLCEKRIQLGTGTTRGLGAGSKPDVGRASAEEQIDEIVQYLEGSNMVFITAGMGGGTGTGAAPVIARAARERGILTVGVVTKPFHFEGGHRMRLAEGGIAELQQYVDTLIIIPNQNLFRIANEKTTFADAFKMADDVLHSGVRGVTDLMVMPGLINLDFADIRSVMTEMGKAMMGTGEAGGERRAIEAAEAAISNPLLDDVSMKGARGVLINITGGYDMTLFEVDEAANRVRDEVDPDANIIFGSTFDSSLDGVMRVSVVATGIDAAAMSNPRTLHPVNLSLVGDRAKKPAAPGNLTGAPAPAAAQGSAIPSAAAGLRTPQPVTAGAAAIQHDPAQQQPAQQYGQQPVEAPKPAAGPLHGENQGGHFFAPKPADAGPRQPVTVGAAPLSTPQQPTHQQHAPQAPQMQGHQQPQHQPQPAPMAPQHHHAAPQGHQQHPGQQHPGGLSVGPAPAPAPEPAPARKGNFLFGLVTGLGRKSEPAPQPVQQQPAPQAYQPQPAPQQYQPAPQGYPQQPAYPQQQPQAPHQGYPAGQQYPAPQQQPVYPPQQSAPQQHAPGYPAAPQAQAPAPRADGKPGEQEELDIPAFLRRQAN</sequence>
<evidence type="ECO:0000256" key="4">
    <source>
        <dbReference type="ARBA" id="ARBA00023134"/>
    </source>
</evidence>
<feature type="binding site" evidence="5">
    <location>
        <begin position="111"/>
        <end position="113"/>
    </location>
    <ligand>
        <name>GTP</name>
        <dbReference type="ChEBI" id="CHEBI:37565"/>
    </ligand>
</feature>
<feature type="domain" description="Tubulin/FtsZ GTPase" evidence="9">
    <location>
        <begin position="16"/>
        <end position="208"/>
    </location>
</feature>
<dbReference type="InterPro" id="IPR000158">
    <property type="entry name" value="Cell_div_FtsZ"/>
</dbReference>
<dbReference type="Gene3D" id="3.30.1330.20">
    <property type="entry name" value="Tubulin/FtsZ, C-terminal domain"/>
    <property type="match status" value="1"/>
</dbReference>
<dbReference type="PANTHER" id="PTHR30314:SF3">
    <property type="entry name" value="MITOCHONDRIAL DIVISION PROTEIN FSZA"/>
    <property type="match status" value="1"/>
</dbReference>
<keyword evidence="4 5" id="KW-0342">GTP-binding</keyword>
<evidence type="ECO:0000256" key="6">
    <source>
        <dbReference type="NCBIfam" id="TIGR00065"/>
    </source>
</evidence>
<dbReference type="InterPro" id="IPR037103">
    <property type="entry name" value="Tubulin/FtsZ-like_C"/>
</dbReference>
<evidence type="ECO:0000313" key="12">
    <source>
        <dbReference type="Proteomes" id="UP000225379"/>
    </source>
</evidence>
<dbReference type="GO" id="GO:0000917">
    <property type="term" value="P:division septum assembly"/>
    <property type="evidence" value="ECO:0007669"/>
    <property type="project" value="UniProtKB-KW"/>
</dbReference>
<feature type="region of interest" description="Disordered" evidence="8">
    <location>
        <begin position="385"/>
        <end position="645"/>
    </location>
</feature>
<dbReference type="GO" id="GO:0032153">
    <property type="term" value="C:cell division site"/>
    <property type="evidence" value="ECO:0007669"/>
    <property type="project" value="UniProtKB-UniRule"/>
</dbReference>
<evidence type="ECO:0000256" key="2">
    <source>
        <dbReference type="ARBA" id="ARBA00022490"/>
    </source>
</evidence>
<dbReference type="GO" id="GO:0005525">
    <property type="term" value="F:GTP binding"/>
    <property type="evidence" value="ECO:0007669"/>
    <property type="project" value="UniProtKB-UniRule"/>
</dbReference>
<dbReference type="InterPro" id="IPR036525">
    <property type="entry name" value="Tubulin/FtsZ_GTPase_sf"/>
</dbReference>
<keyword evidence="12" id="KW-1185">Reference proteome</keyword>
<feature type="compositionally biased region" description="Low complexity" evidence="8">
    <location>
        <begin position="385"/>
        <end position="402"/>
    </location>
</feature>
<dbReference type="SMART" id="SM00865">
    <property type="entry name" value="Tubulin_C"/>
    <property type="match status" value="1"/>
</dbReference>
<dbReference type="InterPro" id="IPR020805">
    <property type="entry name" value="Cell_div_FtsZ_CS"/>
</dbReference>
<dbReference type="Pfam" id="PF00091">
    <property type="entry name" value="Tubulin"/>
    <property type="match status" value="1"/>
</dbReference>
<feature type="compositionally biased region" description="Low complexity" evidence="8">
    <location>
        <begin position="538"/>
        <end position="623"/>
    </location>
</feature>
<dbReference type="GO" id="GO:0043093">
    <property type="term" value="P:FtsZ-dependent cytokinesis"/>
    <property type="evidence" value="ECO:0007669"/>
    <property type="project" value="UniProtKB-UniRule"/>
</dbReference>
<evidence type="ECO:0000256" key="7">
    <source>
        <dbReference type="RuleBase" id="RU000631"/>
    </source>
</evidence>
<dbReference type="PROSITE" id="PS01135">
    <property type="entry name" value="FTSZ_2"/>
    <property type="match status" value="1"/>
</dbReference>
<feature type="binding site" evidence="5">
    <location>
        <position position="142"/>
    </location>
    <ligand>
        <name>GTP</name>
        <dbReference type="ChEBI" id="CHEBI:37565"/>
    </ligand>
</feature>
<feature type="binding site" evidence="5">
    <location>
        <position position="190"/>
    </location>
    <ligand>
        <name>GTP</name>
        <dbReference type="ChEBI" id="CHEBI:37565"/>
    </ligand>
</feature>
<proteinExistence type="inferred from homology"/>
<dbReference type="InterPro" id="IPR045061">
    <property type="entry name" value="FtsZ/CetZ"/>
</dbReference>
<dbReference type="InterPro" id="IPR024757">
    <property type="entry name" value="FtsZ_C"/>
</dbReference>
<evidence type="ECO:0000256" key="3">
    <source>
        <dbReference type="ARBA" id="ARBA00022741"/>
    </source>
</evidence>
<dbReference type="Proteomes" id="UP000225379">
    <property type="component" value="Unassembled WGS sequence"/>
</dbReference>
<name>A0A2B8B7V2_9PROT</name>
<evidence type="ECO:0000256" key="8">
    <source>
        <dbReference type="SAM" id="MobiDB-lite"/>
    </source>
</evidence>
<organism evidence="11 12">
    <name type="scientific">Azospirillum palustre</name>
    <dbReference type="NCBI Taxonomy" id="2044885"/>
    <lineage>
        <taxon>Bacteria</taxon>
        <taxon>Pseudomonadati</taxon>
        <taxon>Pseudomonadota</taxon>
        <taxon>Alphaproteobacteria</taxon>
        <taxon>Rhodospirillales</taxon>
        <taxon>Azospirillaceae</taxon>
        <taxon>Azospirillum</taxon>
    </lineage>
</organism>
<dbReference type="PROSITE" id="PS01134">
    <property type="entry name" value="FTSZ_1"/>
    <property type="match status" value="1"/>
</dbReference>
<dbReference type="OrthoDB" id="9813375at2"/>
<dbReference type="Pfam" id="PF12327">
    <property type="entry name" value="FtsZ_C"/>
    <property type="match status" value="1"/>
</dbReference>
<protein>
    <recommendedName>
        <fullName evidence="5 6">Cell division protein FtsZ</fullName>
    </recommendedName>
</protein>
<dbReference type="InterPro" id="IPR008280">
    <property type="entry name" value="Tub_FtsZ_C"/>
</dbReference>
<keyword evidence="2 5" id="KW-0963">Cytoplasm</keyword>
<dbReference type="GO" id="GO:0051258">
    <property type="term" value="P:protein polymerization"/>
    <property type="evidence" value="ECO:0007669"/>
    <property type="project" value="UniProtKB-UniRule"/>
</dbReference>
<feature type="compositionally biased region" description="Low complexity" evidence="8">
    <location>
        <begin position="445"/>
        <end position="469"/>
    </location>
</feature>
<dbReference type="Gene3D" id="3.40.50.1440">
    <property type="entry name" value="Tubulin/FtsZ, GTPase domain"/>
    <property type="match status" value="1"/>
</dbReference>
<comment type="subcellular location">
    <subcellularLocation>
        <location evidence="5">Cytoplasm</location>
    </subcellularLocation>
    <text evidence="5">Assembles at midcell at the inner surface of the cytoplasmic membrane.</text>
</comment>
<feature type="compositionally biased region" description="Low complexity" evidence="8">
    <location>
        <begin position="484"/>
        <end position="499"/>
    </location>
</feature>
<evidence type="ECO:0000256" key="1">
    <source>
        <dbReference type="ARBA" id="ARBA00009690"/>
    </source>
</evidence>
<dbReference type="FunFam" id="3.30.1330.20:FF:000011">
    <property type="entry name" value="Cell division protein FtsZ"/>
    <property type="match status" value="1"/>
</dbReference>
<feature type="domain" description="Tubulin/FtsZ 2-layer sandwich" evidence="10">
    <location>
        <begin position="210"/>
        <end position="328"/>
    </location>
</feature>
<keyword evidence="5 7" id="KW-0131">Cell cycle</keyword>
<feature type="binding site" evidence="5">
    <location>
        <position position="146"/>
    </location>
    <ligand>
        <name>GTP</name>
        <dbReference type="ChEBI" id="CHEBI:37565"/>
    </ligand>
</feature>
<accession>A0A2B8B7V2</accession>
<gene>
    <name evidence="5" type="primary">ftsZ</name>
    <name evidence="11" type="ORF">CRT60_25935</name>
</gene>
<reference evidence="12" key="1">
    <citation type="submission" date="2017-10" db="EMBL/GenBank/DDBJ databases">
        <authorList>
            <person name="Kravchenko I.K."/>
            <person name="Grouzdev D.S."/>
        </authorList>
    </citation>
    <scope>NUCLEOTIDE SEQUENCE [LARGE SCALE GENOMIC DNA]</scope>
    <source>
        <strain evidence="12">B2</strain>
    </source>
</reference>
<comment type="subunit">
    <text evidence="5">Homodimer. Polymerizes to form a dynamic ring structure in a strictly GTP-dependent manner. Interacts directly with several other division proteins.</text>
</comment>
<dbReference type="SUPFAM" id="SSF52490">
    <property type="entry name" value="Tubulin nucleotide-binding domain-like"/>
    <property type="match status" value="1"/>
</dbReference>
<dbReference type="FunFam" id="3.40.50.1440:FF:000001">
    <property type="entry name" value="Cell division protein FtsZ"/>
    <property type="match status" value="1"/>
</dbReference>
<dbReference type="InterPro" id="IPR003008">
    <property type="entry name" value="Tubulin_FtsZ_GTPase"/>
</dbReference>
<dbReference type="GO" id="GO:0003924">
    <property type="term" value="F:GTPase activity"/>
    <property type="evidence" value="ECO:0007669"/>
    <property type="project" value="UniProtKB-UniRule"/>
</dbReference>
<evidence type="ECO:0000313" key="11">
    <source>
        <dbReference type="EMBL" id="PGH53337.1"/>
    </source>
</evidence>
<keyword evidence="5 7" id="KW-0717">Septation</keyword>
<dbReference type="NCBIfam" id="TIGR00065">
    <property type="entry name" value="ftsZ"/>
    <property type="match status" value="1"/>
</dbReference>
<dbReference type="HAMAP" id="MF_00909">
    <property type="entry name" value="FtsZ"/>
    <property type="match status" value="1"/>
</dbReference>
<dbReference type="GO" id="GO:0005737">
    <property type="term" value="C:cytoplasm"/>
    <property type="evidence" value="ECO:0007669"/>
    <property type="project" value="UniProtKB-SubCell"/>
</dbReference>
<comment type="similarity">
    <text evidence="1 5 7">Belongs to the FtsZ family.</text>
</comment>
<dbReference type="EMBL" id="PDKW01000043">
    <property type="protein sequence ID" value="PGH53337.1"/>
    <property type="molecule type" value="Genomic_DNA"/>
</dbReference>
<dbReference type="AlphaFoldDB" id="A0A2B8B7V2"/>
<evidence type="ECO:0000259" key="9">
    <source>
        <dbReference type="SMART" id="SM00864"/>
    </source>
</evidence>
<evidence type="ECO:0000259" key="10">
    <source>
        <dbReference type="SMART" id="SM00865"/>
    </source>
</evidence>
<comment type="caution">
    <text evidence="11">The sequence shown here is derived from an EMBL/GenBank/DDBJ whole genome shotgun (WGS) entry which is preliminary data.</text>
</comment>
<dbReference type="SUPFAM" id="SSF55307">
    <property type="entry name" value="Tubulin C-terminal domain-like"/>
    <property type="match status" value="1"/>
</dbReference>
<keyword evidence="5 7" id="KW-0132">Cell division</keyword>
<evidence type="ECO:0000256" key="5">
    <source>
        <dbReference type="HAMAP-Rule" id="MF_00909"/>
    </source>
</evidence>
<keyword evidence="3 5" id="KW-0547">Nucleotide-binding</keyword>
<feature type="binding site" evidence="5">
    <location>
        <begin position="24"/>
        <end position="28"/>
    </location>
    <ligand>
        <name>GTP</name>
        <dbReference type="ChEBI" id="CHEBI:37565"/>
    </ligand>
</feature>
<dbReference type="RefSeq" id="WP_098739415.1">
    <property type="nucleotide sequence ID" value="NZ_PDKW01000043.1"/>
</dbReference>
<dbReference type="InterPro" id="IPR018316">
    <property type="entry name" value="Tubulin/FtsZ_2-layer-sand-dom"/>
</dbReference>
<dbReference type="CDD" id="cd02201">
    <property type="entry name" value="FtsZ_type1"/>
    <property type="match status" value="1"/>
</dbReference>
<dbReference type="SMART" id="SM00864">
    <property type="entry name" value="Tubulin"/>
    <property type="match status" value="1"/>
</dbReference>
<dbReference type="PANTHER" id="PTHR30314">
    <property type="entry name" value="CELL DIVISION PROTEIN FTSZ-RELATED"/>
    <property type="match status" value="1"/>
</dbReference>
<dbReference type="PRINTS" id="PR00423">
    <property type="entry name" value="CELLDVISFTSZ"/>
</dbReference>